<evidence type="ECO:0000256" key="1">
    <source>
        <dbReference type="SAM" id="MobiDB-lite"/>
    </source>
</evidence>
<dbReference type="HOGENOM" id="CLU_2788253_0_0_5"/>
<evidence type="ECO:0000313" key="3">
    <source>
        <dbReference type="Proteomes" id="UP000005952"/>
    </source>
</evidence>
<protein>
    <submittedName>
        <fullName evidence="2">Uncharacterized protein</fullName>
    </submittedName>
</protein>
<evidence type="ECO:0000313" key="2">
    <source>
        <dbReference type="EMBL" id="AGK59769.1"/>
    </source>
</evidence>
<name>N0B811_9HYPH</name>
<dbReference type="EMBL" id="CP005587">
    <property type="protein sequence ID" value="AGK59769.1"/>
    <property type="molecule type" value="Genomic_DNA"/>
</dbReference>
<reference evidence="2 3" key="1">
    <citation type="journal article" date="2013" name="Genome Announc.">
        <title>Genome sequences for three denitrifying bacterial strains isolated from a uranium- and nitrate-contaminated subsurface environment.</title>
        <authorList>
            <person name="Venkatramanan R."/>
            <person name="Prakash O."/>
            <person name="Woyke T."/>
            <person name="Chain P."/>
            <person name="Goodwin L.A."/>
            <person name="Watson D."/>
            <person name="Brooks S."/>
            <person name="Kostka J.E."/>
            <person name="Green S.J."/>
        </authorList>
    </citation>
    <scope>NUCLEOTIDE SEQUENCE [LARGE SCALE GENOMIC DNA]</scope>
    <source>
        <strain evidence="2 3">1NES1</strain>
    </source>
</reference>
<sequence>MAGKRTRSAVGAGERRRPTHGRQGKRPALGAAYVVGKIEEFTDTRDTRCWRFLQIVQTFQGFARRRLELSRVAAP</sequence>
<proteinExistence type="predicted"/>
<gene>
    <name evidence="2" type="ORF">HYPDE_40503</name>
</gene>
<keyword evidence="3" id="KW-1185">Reference proteome</keyword>
<accession>N0B811</accession>
<dbReference type="STRING" id="670307.HYPDE_40503"/>
<feature type="region of interest" description="Disordered" evidence="1">
    <location>
        <begin position="1"/>
        <end position="28"/>
    </location>
</feature>
<organism evidence="2 3">
    <name type="scientific">Hyphomicrobium denitrificans 1NES1</name>
    <dbReference type="NCBI Taxonomy" id="670307"/>
    <lineage>
        <taxon>Bacteria</taxon>
        <taxon>Pseudomonadati</taxon>
        <taxon>Pseudomonadota</taxon>
        <taxon>Alphaproteobacteria</taxon>
        <taxon>Hyphomicrobiales</taxon>
        <taxon>Hyphomicrobiaceae</taxon>
        <taxon>Hyphomicrobium</taxon>
    </lineage>
</organism>
<dbReference type="KEGG" id="hdt:HYPDE_40503"/>
<dbReference type="AlphaFoldDB" id="N0B811"/>
<dbReference type="Proteomes" id="UP000005952">
    <property type="component" value="Chromosome"/>
</dbReference>